<dbReference type="InterPro" id="IPR009045">
    <property type="entry name" value="Zn_M74/Hedgehog-like"/>
</dbReference>
<organism evidence="1">
    <name type="scientific">viral metagenome</name>
    <dbReference type="NCBI Taxonomy" id="1070528"/>
    <lineage>
        <taxon>unclassified sequences</taxon>
        <taxon>metagenomes</taxon>
        <taxon>organismal metagenomes</taxon>
    </lineage>
</organism>
<sequence length="141" mass="16359">MINWKNVEFFKSYEFDDPLFPGSGENIDPTLLMMLDKLRRETTWRIITHHAQGGCVDMEGKHGHAKNSFHLFSMGCKAVDFHFDIKASINEQAWYVRNGGFTGIGEYGDWGVPIGFHVDLRPREKSLLWTRRNGQYIYMLA</sequence>
<gene>
    <name evidence="1" type="ORF">MM415A03524_0005</name>
</gene>
<evidence type="ECO:0000313" key="1">
    <source>
        <dbReference type="EMBL" id="QJA70880.1"/>
    </source>
</evidence>
<protein>
    <recommendedName>
        <fullName evidence="2">Peptidase</fullName>
    </recommendedName>
</protein>
<evidence type="ECO:0008006" key="2">
    <source>
        <dbReference type="Google" id="ProtNLM"/>
    </source>
</evidence>
<accession>A0A6M3JM16</accession>
<name>A0A6M3JM16_9ZZZZ</name>
<dbReference type="SUPFAM" id="SSF55166">
    <property type="entry name" value="Hedgehog/DD-peptidase"/>
    <property type="match status" value="1"/>
</dbReference>
<dbReference type="Gene3D" id="3.30.1380.10">
    <property type="match status" value="1"/>
</dbReference>
<proteinExistence type="predicted"/>
<reference evidence="1" key="1">
    <citation type="submission" date="2020-03" db="EMBL/GenBank/DDBJ databases">
        <title>The deep terrestrial virosphere.</title>
        <authorList>
            <person name="Holmfeldt K."/>
            <person name="Nilsson E."/>
            <person name="Simone D."/>
            <person name="Lopez-Fernandez M."/>
            <person name="Wu X."/>
            <person name="de Brujin I."/>
            <person name="Lundin D."/>
            <person name="Andersson A."/>
            <person name="Bertilsson S."/>
            <person name="Dopson M."/>
        </authorList>
    </citation>
    <scope>NUCLEOTIDE SEQUENCE</scope>
    <source>
        <strain evidence="1">MM415A03524</strain>
    </source>
</reference>
<dbReference type="AlphaFoldDB" id="A0A6M3JM16"/>
<dbReference type="EMBL" id="MT141828">
    <property type="protein sequence ID" value="QJA70880.1"/>
    <property type="molecule type" value="Genomic_DNA"/>
</dbReference>